<dbReference type="EMBL" id="JARQWQ010000013">
    <property type="protein sequence ID" value="KAK2567751.1"/>
    <property type="molecule type" value="Genomic_DNA"/>
</dbReference>
<evidence type="ECO:0000256" key="6">
    <source>
        <dbReference type="ARBA" id="ARBA00023170"/>
    </source>
</evidence>
<reference evidence="10" key="1">
    <citation type="journal article" date="2023" name="G3 (Bethesda)">
        <title>Whole genome assembly and annotation of the endangered Caribbean coral Acropora cervicornis.</title>
        <authorList>
            <person name="Selwyn J.D."/>
            <person name="Vollmer S.V."/>
        </authorList>
    </citation>
    <scope>NUCLEOTIDE SEQUENCE</scope>
    <source>
        <strain evidence="10">K2</strain>
    </source>
</reference>
<feature type="transmembrane region" description="Helical" evidence="8">
    <location>
        <begin position="253"/>
        <end position="276"/>
    </location>
</feature>
<reference evidence="10" key="2">
    <citation type="journal article" date="2023" name="Science">
        <title>Genomic signatures of disease resistance in endangered staghorn corals.</title>
        <authorList>
            <person name="Vollmer S.V."/>
            <person name="Selwyn J.D."/>
            <person name="Despard B.A."/>
            <person name="Roesel C.L."/>
        </authorList>
    </citation>
    <scope>NUCLEOTIDE SEQUENCE</scope>
    <source>
        <strain evidence="10">K2</strain>
    </source>
</reference>
<protein>
    <submittedName>
        <fullName evidence="10">Opsin Rh4</fullName>
    </submittedName>
</protein>
<keyword evidence="2 8" id="KW-0812">Transmembrane</keyword>
<dbReference type="PANTHER" id="PTHR24238">
    <property type="entry name" value="G-PROTEIN COUPLED RECEPTOR"/>
    <property type="match status" value="1"/>
</dbReference>
<feature type="transmembrane region" description="Helical" evidence="8">
    <location>
        <begin position="49"/>
        <end position="70"/>
    </location>
</feature>
<name>A0AAD9VAY2_ACRCE</name>
<dbReference type="PROSITE" id="PS50262">
    <property type="entry name" value="G_PROTEIN_RECEP_F1_2"/>
    <property type="match status" value="1"/>
</dbReference>
<dbReference type="CDD" id="cd00637">
    <property type="entry name" value="7tm_classA_rhodopsin-like"/>
    <property type="match status" value="1"/>
</dbReference>
<proteinExistence type="predicted"/>
<organism evidence="10 11">
    <name type="scientific">Acropora cervicornis</name>
    <name type="common">Staghorn coral</name>
    <dbReference type="NCBI Taxonomy" id="6130"/>
    <lineage>
        <taxon>Eukaryota</taxon>
        <taxon>Metazoa</taxon>
        <taxon>Cnidaria</taxon>
        <taxon>Anthozoa</taxon>
        <taxon>Hexacorallia</taxon>
        <taxon>Scleractinia</taxon>
        <taxon>Astrocoeniina</taxon>
        <taxon>Acroporidae</taxon>
        <taxon>Acropora</taxon>
    </lineage>
</organism>
<dbReference type="GO" id="GO:0004930">
    <property type="term" value="F:G protein-coupled receptor activity"/>
    <property type="evidence" value="ECO:0007669"/>
    <property type="project" value="UniProtKB-KW"/>
</dbReference>
<feature type="transmembrane region" description="Helical" evidence="8">
    <location>
        <begin position="17"/>
        <end position="37"/>
    </location>
</feature>
<evidence type="ECO:0000256" key="3">
    <source>
        <dbReference type="ARBA" id="ARBA00022989"/>
    </source>
</evidence>
<dbReference type="Pfam" id="PF00001">
    <property type="entry name" value="7tm_1"/>
    <property type="match status" value="1"/>
</dbReference>
<dbReference type="SUPFAM" id="SSF81321">
    <property type="entry name" value="Family A G protein-coupled receptor-like"/>
    <property type="match status" value="1"/>
</dbReference>
<dbReference type="InterPro" id="IPR000276">
    <property type="entry name" value="GPCR_Rhodpsn"/>
</dbReference>
<dbReference type="Proteomes" id="UP001249851">
    <property type="component" value="Unassembled WGS sequence"/>
</dbReference>
<keyword evidence="3 8" id="KW-1133">Transmembrane helix</keyword>
<dbReference type="InterPro" id="IPR017452">
    <property type="entry name" value="GPCR_Rhodpsn_7TM"/>
</dbReference>
<feature type="transmembrane region" description="Helical" evidence="8">
    <location>
        <begin position="130"/>
        <end position="150"/>
    </location>
</feature>
<comment type="caution">
    <text evidence="10">The sequence shown here is derived from an EMBL/GenBank/DDBJ whole genome shotgun (WGS) entry which is preliminary data.</text>
</comment>
<keyword evidence="7" id="KW-0807">Transducer</keyword>
<dbReference type="Gene3D" id="1.20.1070.10">
    <property type="entry name" value="Rhodopsin 7-helix transmembrane proteins"/>
    <property type="match status" value="1"/>
</dbReference>
<dbReference type="AlphaFoldDB" id="A0AAD9VAY2"/>
<evidence type="ECO:0000256" key="4">
    <source>
        <dbReference type="ARBA" id="ARBA00023040"/>
    </source>
</evidence>
<dbReference type="GO" id="GO:0016020">
    <property type="term" value="C:membrane"/>
    <property type="evidence" value="ECO:0007669"/>
    <property type="project" value="UniProtKB-SubCell"/>
</dbReference>
<evidence type="ECO:0000256" key="7">
    <source>
        <dbReference type="ARBA" id="ARBA00023224"/>
    </source>
</evidence>
<sequence>MQRFEQYTATTAFVTPLYLIAIVLGTFGNALVIYFYITDKSIQRTFNYLLTNLAVADFVICAVFTPLLFAYRVHEKAEVIGFTPLCEISLFSSMFGVSLVYLVFPLMAYQRKDVMSRSLRATLSLTRGRVLMGTFWLSSFLSGAMMIILARSEFIDSGPGYINMYRCIMINQRLDFYSQVFLGYSMALYGLSIVITVVFYVQIYLSPPINKSREERQITKLCVWLAILYTACWTPFVLVQISGVFGTYTELHFNLHAISSAVGVIGSSVAPCLYVINIPYYRARAHYTFYGTIYNQQKKK</sequence>
<comment type="subcellular location">
    <subcellularLocation>
        <location evidence="1">Membrane</location>
        <topology evidence="1">Multi-pass membrane protein</topology>
    </subcellularLocation>
</comment>
<feature type="transmembrane region" description="Helical" evidence="8">
    <location>
        <begin position="90"/>
        <end position="109"/>
    </location>
</feature>
<gene>
    <name evidence="10" type="ORF">P5673_007617</name>
</gene>
<evidence type="ECO:0000256" key="1">
    <source>
        <dbReference type="ARBA" id="ARBA00004141"/>
    </source>
</evidence>
<evidence type="ECO:0000313" key="10">
    <source>
        <dbReference type="EMBL" id="KAK2567751.1"/>
    </source>
</evidence>
<keyword evidence="4" id="KW-0297">G-protein coupled receptor</keyword>
<dbReference type="PRINTS" id="PR00237">
    <property type="entry name" value="GPCRRHODOPSN"/>
</dbReference>
<evidence type="ECO:0000256" key="2">
    <source>
        <dbReference type="ARBA" id="ARBA00022692"/>
    </source>
</evidence>
<evidence type="ECO:0000313" key="11">
    <source>
        <dbReference type="Proteomes" id="UP001249851"/>
    </source>
</evidence>
<feature type="transmembrane region" description="Helical" evidence="8">
    <location>
        <begin position="221"/>
        <end position="241"/>
    </location>
</feature>
<evidence type="ECO:0000256" key="8">
    <source>
        <dbReference type="SAM" id="Phobius"/>
    </source>
</evidence>
<accession>A0AAD9VAY2</accession>
<keyword evidence="11" id="KW-1185">Reference proteome</keyword>
<feature type="transmembrane region" description="Helical" evidence="8">
    <location>
        <begin position="181"/>
        <end position="201"/>
    </location>
</feature>
<keyword evidence="6" id="KW-0675">Receptor</keyword>
<dbReference type="SMART" id="SM01381">
    <property type="entry name" value="7TM_GPCR_Srsx"/>
    <property type="match status" value="1"/>
</dbReference>
<evidence type="ECO:0000259" key="9">
    <source>
        <dbReference type="PROSITE" id="PS50262"/>
    </source>
</evidence>
<feature type="domain" description="G-protein coupled receptors family 1 profile" evidence="9">
    <location>
        <begin position="28"/>
        <end position="274"/>
    </location>
</feature>
<evidence type="ECO:0000256" key="5">
    <source>
        <dbReference type="ARBA" id="ARBA00023136"/>
    </source>
</evidence>
<keyword evidence="5 8" id="KW-0472">Membrane</keyword>